<reference evidence="3 4" key="1">
    <citation type="submission" date="2020-08" db="EMBL/GenBank/DDBJ databases">
        <title>Genomic Encyclopedia of Type Strains, Phase III (KMG-III): the genomes of soil and plant-associated and newly described type strains.</title>
        <authorList>
            <person name="Whitman W."/>
        </authorList>
    </citation>
    <scope>NUCLEOTIDE SEQUENCE [LARGE SCALE GENOMIC DNA]</scope>
    <source>
        <strain evidence="3 4">CECT 5995</strain>
    </source>
</reference>
<accession>A0A7W5BXI7</accession>
<evidence type="ECO:0000256" key="1">
    <source>
        <dbReference type="SAM" id="MobiDB-lite"/>
    </source>
</evidence>
<sequence>MAYFLVMGGLALAVCFTLGWGLWRIGRWAFGRLARRRPSGGRRPARTRQRRDAAKGRASSTPSSPWRLTQALSRLRGAWPLALVAWLLYGGTRLAAHGMAARPRQAPGAFLHLVDILGWGAIGLLAMAILGLLATWRCRSC</sequence>
<feature type="transmembrane region" description="Helical" evidence="2">
    <location>
        <begin position="116"/>
        <end position="136"/>
    </location>
</feature>
<keyword evidence="4" id="KW-1185">Reference proteome</keyword>
<protein>
    <submittedName>
        <fullName evidence="3">Uncharacterized protein</fullName>
    </submittedName>
</protein>
<feature type="region of interest" description="Disordered" evidence="1">
    <location>
        <begin position="37"/>
        <end position="65"/>
    </location>
</feature>
<comment type="caution">
    <text evidence="3">The sequence shown here is derived from an EMBL/GenBank/DDBJ whole genome shotgun (WGS) entry which is preliminary data.</text>
</comment>
<feature type="transmembrane region" description="Helical" evidence="2">
    <location>
        <begin position="77"/>
        <end position="96"/>
    </location>
</feature>
<organism evidence="3 4">
    <name type="scientific">Halomonas organivorans</name>
    <dbReference type="NCBI Taxonomy" id="257772"/>
    <lineage>
        <taxon>Bacteria</taxon>
        <taxon>Pseudomonadati</taxon>
        <taxon>Pseudomonadota</taxon>
        <taxon>Gammaproteobacteria</taxon>
        <taxon>Oceanospirillales</taxon>
        <taxon>Halomonadaceae</taxon>
        <taxon>Halomonas</taxon>
    </lineage>
</organism>
<proteinExistence type="predicted"/>
<evidence type="ECO:0000313" key="4">
    <source>
        <dbReference type="Proteomes" id="UP000525987"/>
    </source>
</evidence>
<dbReference type="EMBL" id="JACHXM010000005">
    <property type="protein sequence ID" value="MBB3140664.1"/>
    <property type="molecule type" value="Genomic_DNA"/>
</dbReference>
<keyword evidence="2" id="KW-1133">Transmembrane helix</keyword>
<dbReference type="RefSeq" id="WP_183387059.1">
    <property type="nucleotide sequence ID" value="NZ_JACHXM010000005.1"/>
</dbReference>
<keyword evidence="2" id="KW-0812">Transmembrane</keyword>
<gene>
    <name evidence="3" type="ORF">FHR96_001529</name>
</gene>
<keyword evidence="2" id="KW-0472">Membrane</keyword>
<feature type="transmembrane region" description="Helical" evidence="2">
    <location>
        <begin position="6"/>
        <end position="26"/>
    </location>
</feature>
<feature type="compositionally biased region" description="Basic residues" evidence="1">
    <location>
        <begin position="37"/>
        <end position="49"/>
    </location>
</feature>
<dbReference type="AlphaFoldDB" id="A0A7W5BXI7"/>
<name>A0A7W5BXI7_9GAMM</name>
<evidence type="ECO:0000256" key="2">
    <source>
        <dbReference type="SAM" id="Phobius"/>
    </source>
</evidence>
<evidence type="ECO:0000313" key="3">
    <source>
        <dbReference type="EMBL" id="MBB3140664.1"/>
    </source>
</evidence>
<dbReference type="Proteomes" id="UP000525987">
    <property type="component" value="Unassembled WGS sequence"/>
</dbReference>